<dbReference type="EMBL" id="JAEACU010000009">
    <property type="protein sequence ID" value="KAH7518445.1"/>
    <property type="molecule type" value="Genomic_DNA"/>
</dbReference>
<dbReference type="SUPFAM" id="SSF75304">
    <property type="entry name" value="Amidase signature (AS) enzymes"/>
    <property type="match status" value="1"/>
</dbReference>
<sequence length="143" mass="15432">MATKTSQHFPIPLLVEFYIEEINRLNPVLNGVIEVNPDAVYLADTADKIQKANSPSSLSKLHGIPILMKVNIGTKDKLNTTTSSFALLGSIVPQDAAVVAKLRKAGAIILGKASLSEWSMFRSFNVPKGWSARGGQGKVSLDR</sequence>
<organism evidence="2 3">
    <name type="scientific">Ziziphus jujuba var. spinosa</name>
    <dbReference type="NCBI Taxonomy" id="714518"/>
    <lineage>
        <taxon>Eukaryota</taxon>
        <taxon>Viridiplantae</taxon>
        <taxon>Streptophyta</taxon>
        <taxon>Embryophyta</taxon>
        <taxon>Tracheophyta</taxon>
        <taxon>Spermatophyta</taxon>
        <taxon>Magnoliopsida</taxon>
        <taxon>eudicotyledons</taxon>
        <taxon>Gunneridae</taxon>
        <taxon>Pentapetalae</taxon>
        <taxon>rosids</taxon>
        <taxon>fabids</taxon>
        <taxon>Rosales</taxon>
        <taxon>Rhamnaceae</taxon>
        <taxon>Paliureae</taxon>
        <taxon>Ziziphus</taxon>
    </lineage>
</organism>
<gene>
    <name evidence="2" type="ORF">FEM48_Zijuj09G0172400</name>
</gene>
<protein>
    <recommendedName>
        <fullName evidence="1">Amidase domain-containing protein</fullName>
    </recommendedName>
</protein>
<dbReference type="AlphaFoldDB" id="A0A978UU95"/>
<proteinExistence type="predicted"/>
<evidence type="ECO:0000313" key="2">
    <source>
        <dbReference type="EMBL" id="KAH7518445.1"/>
    </source>
</evidence>
<accession>A0A978UU95</accession>
<reference evidence="2" key="1">
    <citation type="journal article" date="2021" name="Front. Plant Sci.">
        <title>Chromosome-Scale Genome Assembly for Chinese Sour Jujube and Insights Into Its Genome Evolution and Domestication Signature.</title>
        <authorList>
            <person name="Shen L.-Y."/>
            <person name="Luo H."/>
            <person name="Wang X.-L."/>
            <person name="Wang X.-M."/>
            <person name="Qiu X.-J."/>
            <person name="Liu H."/>
            <person name="Zhou S.-S."/>
            <person name="Jia K.-H."/>
            <person name="Nie S."/>
            <person name="Bao Y.-T."/>
            <person name="Zhang R.-G."/>
            <person name="Yun Q.-Z."/>
            <person name="Chai Y.-H."/>
            <person name="Lu J.-Y."/>
            <person name="Li Y."/>
            <person name="Zhao S.-W."/>
            <person name="Mao J.-F."/>
            <person name="Jia S.-G."/>
            <person name="Mao Y.-M."/>
        </authorList>
    </citation>
    <scope>NUCLEOTIDE SEQUENCE</scope>
    <source>
        <strain evidence="2">AT0</strain>
        <tissue evidence="2">Leaf</tissue>
    </source>
</reference>
<comment type="caution">
    <text evidence="2">The sequence shown here is derived from an EMBL/GenBank/DDBJ whole genome shotgun (WGS) entry which is preliminary data.</text>
</comment>
<evidence type="ECO:0000313" key="3">
    <source>
        <dbReference type="Proteomes" id="UP000813462"/>
    </source>
</evidence>
<evidence type="ECO:0000259" key="1">
    <source>
        <dbReference type="Pfam" id="PF01425"/>
    </source>
</evidence>
<name>A0A978UU95_ZIZJJ</name>
<dbReference type="Proteomes" id="UP000813462">
    <property type="component" value="Unassembled WGS sequence"/>
</dbReference>
<feature type="domain" description="Amidase" evidence="1">
    <location>
        <begin position="14"/>
        <end position="123"/>
    </location>
</feature>
<dbReference type="PANTHER" id="PTHR42678:SF34">
    <property type="entry name" value="OS04G0183300 PROTEIN"/>
    <property type="match status" value="1"/>
</dbReference>
<dbReference type="InterPro" id="IPR023631">
    <property type="entry name" value="Amidase_dom"/>
</dbReference>
<dbReference type="InterPro" id="IPR036928">
    <property type="entry name" value="AS_sf"/>
</dbReference>
<dbReference type="Gene3D" id="3.90.1300.10">
    <property type="entry name" value="Amidase signature (AS) domain"/>
    <property type="match status" value="1"/>
</dbReference>
<dbReference type="Pfam" id="PF01425">
    <property type="entry name" value="Amidase"/>
    <property type="match status" value="1"/>
</dbReference>
<dbReference type="PANTHER" id="PTHR42678">
    <property type="entry name" value="AMIDASE"/>
    <property type="match status" value="1"/>
</dbReference>